<dbReference type="Gene3D" id="3.60.40.10">
    <property type="entry name" value="PPM-type phosphatase domain"/>
    <property type="match status" value="1"/>
</dbReference>
<dbReference type="Pfam" id="PF13672">
    <property type="entry name" value="PP2C_2"/>
    <property type="match status" value="1"/>
</dbReference>
<dbReference type="Proteomes" id="UP000063718">
    <property type="component" value="Unassembled WGS sequence"/>
</dbReference>
<dbReference type="GO" id="GO:0004722">
    <property type="term" value="F:protein serine/threonine phosphatase activity"/>
    <property type="evidence" value="ECO:0007669"/>
    <property type="project" value="InterPro"/>
</dbReference>
<dbReference type="GeneID" id="45616941"/>
<dbReference type="InterPro" id="IPR036457">
    <property type="entry name" value="PPM-type-like_dom_sf"/>
</dbReference>
<dbReference type="EMBL" id="DF238840">
    <property type="protein sequence ID" value="GAF26639.1"/>
    <property type="molecule type" value="Genomic_DNA"/>
</dbReference>
<dbReference type="AlphaFoldDB" id="A0A0S6UDV7"/>
<feature type="domain" description="PPM-type phosphatase" evidence="1">
    <location>
        <begin position="1"/>
        <end position="235"/>
    </location>
</feature>
<dbReference type="PROSITE" id="PS51746">
    <property type="entry name" value="PPM_2"/>
    <property type="match status" value="1"/>
</dbReference>
<dbReference type="RefSeq" id="WP_011392426.1">
    <property type="nucleotide sequence ID" value="NZ_DF238840.1"/>
</dbReference>
<evidence type="ECO:0000259" key="1">
    <source>
        <dbReference type="PROSITE" id="PS51746"/>
    </source>
</evidence>
<dbReference type="InterPro" id="IPR001932">
    <property type="entry name" value="PPM-type_phosphatase-like_dom"/>
</dbReference>
<gene>
    <name evidence="2" type="ORF">MTY_1979</name>
</gene>
<reference evidence="2" key="1">
    <citation type="journal article" date="2014" name="Gene">
        <title>Genome-guided analysis of transformation efficiency and carbon dioxide assimilation by Moorella thermoacetica Y72.</title>
        <authorList>
            <person name="Tsukahara K."/>
            <person name="Kita A."/>
            <person name="Nakashimada Y."/>
            <person name="Hoshino T."/>
            <person name="Murakami K."/>
        </authorList>
    </citation>
    <scope>NUCLEOTIDE SEQUENCE [LARGE SCALE GENOMIC DNA]</scope>
    <source>
        <strain evidence="2">Y72</strain>
    </source>
</reference>
<evidence type="ECO:0000313" key="2">
    <source>
        <dbReference type="EMBL" id="GAF26639.1"/>
    </source>
</evidence>
<accession>A0A0S6UDV7</accession>
<dbReference type="SMART" id="SM00331">
    <property type="entry name" value="PP2C_SIG"/>
    <property type="match status" value="1"/>
</dbReference>
<protein>
    <submittedName>
        <fullName evidence="2">Serine/threonine protein phosphatase</fullName>
    </submittedName>
</protein>
<proteinExistence type="predicted"/>
<dbReference type="PANTHER" id="PTHR47992">
    <property type="entry name" value="PROTEIN PHOSPHATASE"/>
    <property type="match status" value="1"/>
</dbReference>
<dbReference type="CDD" id="cd00143">
    <property type="entry name" value="PP2Cc"/>
    <property type="match status" value="1"/>
</dbReference>
<dbReference type="SMART" id="SM00332">
    <property type="entry name" value="PP2Cc"/>
    <property type="match status" value="1"/>
</dbReference>
<name>A0A0S6UDV7_NEOTH</name>
<dbReference type="NCBIfam" id="NF033484">
    <property type="entry name" value="Stp1_PP2C_phos"/>
    <property type="match status" value="1"/>
</dbReference>
<organism evidence="2">
    <name type="scientific">Moorella thermoacetica Y72</name>
    <dbReference type="NCBI Taxonomy" id="1325331"/>
    <lineage>
        <taxon>Bacteria</taxon>
        <taxon>Bacillati</taxon>
        <taxon>Bacillota</taxon>
        <taxon>Clostridia</taxon>
        <taxon>Neomoorellales</taxon>
        <taxon>Neomoorellaceae</taxon>
        <taxon>Neomoorella</taxon>
    </lineage>
</organism>
<sequence>MQAEALSHTGLVRPGNEDYFILDVERGLLAVADGMGGHQAGEVASQLALRALADKLFNGPEGEPLPRLLAAAAFANEVVYRSSLSSQEREGMGTTMTAVWVTGSRAYLTHIGDSRAYLFRDGQLQVLTDDHSYVGELVRRGGLTAEEARLHPRRNILTRALGTEVRVEIDSRELELKTGDRLLLCTDGLYEVIPDAELASILGENLSLAATARKLLDLALERGGPDNITVVLGLYD</sequence>
<dbReference type="InterPro" id="IPR015655">
    <property type="entry name" value="PP2C"/>
</dbReference>
<dbReference type="SUPFAM" id="SSF81606">
    <property type="entry name" value="PP2C-like"/>
    <property type="match status" value="1"/>
</dbReference>